<organism evidence="2 3">
    <name type="scientific">Triparma strigata</name>
    <dbReference type="NCBI Taxonomy" id="1606541"/>
    <lineage>
        <taxon>Eukaryota</taxon>
        <taxon>Sar</taxon>
        <taxon>Stramenopiles</taxon>
        <taxon>Ochrophyta</taxon>
        <taxon>Bolidophyceae</taxon>
        <taxon>Parmales</taxon>
        <taxon>Triparmaceae</taxon>
        <taxon>Triparma</taxon>
    </lineage>
</organism>
<name>A0A9W6ZTW1_9STRA</name>
<comment type="caution">
    <text evidence="2">The sequence shown here is derived from an EMBL/GenBank/DDBJ whole genome shotgun (WGS) entry which is preliminary data.</text>
</comment>
<accession>A0A9W6ZTW1</accession>
<proteinExistence type="predicted"/>
<evidence type="ECO:0000313" key="2">
    <source>
        <dbReference type="EMBL" id="GMH59436.1"/>
    </source>
</evidence>
<dbReference type="AlphaFoldDB" id="A0A9W6ZTW1"/>
<feature type="signal peptide" evidence="1">
    <location>
        <begin position="1"/>
        <end position="19"/>
    </location>
</feature>
<dbReference type="Proteomes" id="UP001165085">
    <property type="component" value="Unassembled WGS sequence"/>
</dbReference>
<evidence type="ECO:0000256" key="1">
    <source>
        <dbReference type="SAM" id="SignalP"/>
    </source>
</evidence>
<dbReference type="EMBL" id="BRXY01000059">
    <property type="protein sequence ID" value="GMH59436.1"/>
    <property type="molecule type" value="Genomic_DNA"/>
</dbReference>
<gene>
    <name evidence="2" type="ORF">TrST_g11487</name>
</gene>
<keyword evidence="1" id="KW-0732">Signal</keyword>
<reference evidence="3" key="1">
    <citation type="journal article" date="2023" name="Commun. Biol.">
        <title>Genome analysis of Parmales, the sister group of diatoms, reveals the evolutionary specialization of diatoms from phago-mixotrophs to photoautotrophs.</title>
        <authorList>
            <person name="Ban H."/>
            <person name="Sato S."/>
            <person name="Yoshikawa S."/>
            <person name="Yamada K."/>
            <person name="Nakamura Y."/>
            <person name="Ichinomiya M."/>
            <person name="Sato N."/>
            <person name="Blanc-Mathieu R."/>
            <person name="Endo H."/>
            <person name="Kuwata A."/>
            <person name="Ogata H."/>
        </authorList>
    </citation>
    <scope>NUCLEOTIDE SEQUENCE [LARGE SCALE GENOMIC DNA]</scope>
    <source>
        <strain evidence="3">NIES 3701</strain>
    </source>
</reference>
<evidence type="ECO:0000313" key="3">
    <source>
        <dbReference type="Proteomes" id="UP001165085"/>
    </source>
</evidence>
<dbReference type="OrthoDB" id="10504814at2759"/>
<keyword evidence="3" id="KW-1185">Reference proteome</keyword>
<feature type="chain" id="PRO_5040848047" evidence="1">
    <location>
        <begin position="20"/>
        <end position="250"/>
    </location>
</feature>
<protein>
    <submittedName>
        <fullName evidence="2">Uncharacterized protein</fullName>
    </submittedName>
</protein>
<sequence>MRTWLLIVFLAWSVSPTRGFWFAPAPKTATAPGTEPNSLEDPREFEPLRNSTDVSALTRFRVVARWRINTMLTKLRERGQARTKACSAYLLNQTKAVEVWGLGVAENCKEQCSHVLRNTILRTTDPPVIRSEVLRIAYMLTSLDAFHAIYTNRPPRDDLSKRNTGIVTSITARVGLRFLSPRVLFVLGGLVRGFCVESNLVRYFDPKAGVGSVVNVGSWWVGARWCQRAALGWFGTGWLWGIVGAGDDGV</sequence>